<feature type="compositionally biased region" description="Polar residues" evidence="1">
    <location>
        <begin position="370"/>
        <end position="381"/>
    </location>
</feature>
<feature type="region of interest" description="Disordered" evidence="1">
    <location>
        <begin position="298"/>
        <end position="394"/>
    </location>
</feature>
<feature type="compositionally biased region" description="Low complexity" evidence="1">
    <location>
        <begin position="526"/>
        <end position="542"/>
    </location>
</feature>
<accession>A0A0L8FJ54</accession>
<organism evidence="2">
    <name type="scientific">Octopus bimaculoides</name>
    <name type="common">California two-spotted octopus</name>
    <dbReference type="NCBI Taxonomy" id="37653"/>
    <lineage>
        <taxon>Eukaryota</taxon>
        <taxon>Metazoa</taxon>
        <taxon>Spiralia</taxon>
        <taxon>Lophotrochozoa</taxon>
        <taxon>Mollusca</taxon>
        <taxon>Cephalopoda</taxon>
        <taxon>Coleoidea</taxon>
        <taxon>Octopodiformes</taxon>
        <taxon>Octopoda</taxon>
        <taxon>Incirrata</taxon>
        <taxon>Octopodidae</taxon>
        <taxon>Octopus</taxon>
    </lineage>
</organism>
<protein>
    <submittedName>
        <fullName evidence="2">Uncharacterized protein</fullName>
    </submittedName>
</protein>
<feature type="region of interest" description="Disordered" evidence="1">
    <location>
        <begin position="141"/>
        <end position="224"/>
    </location>
</feature>
<dbReference type="EMBL" id="KQ430471">
    <property type="protein sequence ID" value="KOF64095.1"/>
    <property type="molecule type" value="Genomic_DNA"/>
</dbReference>
<feature type="region of interest" description="Disordered" evidence="1">
    <location>
        <begin position="431"/>
        <end position="559"/>
    </location>
</feature>
<feature type="compositionally biased region" description="Polar residues" evidence="1">
    <location>
        <begin position="141"/>
        <end position="191"/>
    </location>
</feature>
<dbReference type="AlphaFoldDB" id="A0A0L8FJ54"/>
<evidence type="ECO:0000313" key="2">
    <source>
        <dbReference type="EMBL" id="KOF64095.1"/>
    </source>
</evidence>
<evidence type="ECO:0000256" key="1">
    <source>
        <dbReference type="SAM" id="MobiDB-lite"/>
    </source>
</evidence>
<feature type="region of interest" description="Disordered" evidence="1">
    <location>
        <begin position="77"/>
        <end position="125"/>
    </location>
</feature>
<feature type="region of interest" description="Disordered" evidence="1">
    <location>
        <begin position="16"/>
        <end position="65"/>
    </location>
</feature>
<reference evidence="2" key="1">
    <citation type="submission" date="2015-07" db="EMBL/GenBank/DDBJ databases">
        <title>MeaNS - Measles Nucleotide Surveillance Program.</title>
        <authorList>
            <person name="Tran T."/>
            <person name="Druce J."/>
        </authorList>
    </citation>
    <scope>NUCLEOTIDE SEQUENCE</scope>
    <source>
        <strain evidence="2">UCB-OBI-ISO-001</strain>
        <tissue evidence="2">Gonad</tissue>
    </source>
</reference>
<sequence>MMSTTLLFYKLDSNNVRGSRSSEDLVNFDSASRDGTYSLGGKMADVDDDYHRSPSTIHGRQSPGSELLTLEQFLKESNPDSPTLRTKGQERKLNEGVSFSQSEQLKRNKISEGSSNLNPGGKYPVRTEQDHYQRHVYEQSNQNSTFNHSNSSRHLSEPYSNNLDPSSKVINNSHQELSKVSRSSSNNGESTGDSKTDLHSTYVQPVTNKDGVKTPTPKVRRRYPESNYFQNHRYQTDSQQADHLQSQNSVSQEPYIVLRSAKSYNHIATQQAPQSHDLSNRSVTPGTVDQMYAPAHVSQSMPYPEPHYLSREQSPMSDNRQSNFMKPAERPTSMHFNNQPNQGPSSRPTGSASPFPKRPRDSPNLYKTDPTLSKSELSLNKRTSRSPEYAYDNAASNSQTFNDYHSLGMSVDKPTSSNNILEICEADESYPYRSRSRGTPPKPINRDPNNYTHTVTNNSNHQDTHQMLPTSSSSSSLLQSQAGYSRNSSAQPSYTGGNVKNAPMARISPQTKQLNTQQHLSLSNATTTTPTTTTTTTNSNSKSSDESKDPKTNSVWKFQ</sequence>
<dbReference type="OrthoDB" id="10254988at2759"/>
<feature type="compositionally biased region" description="Polar residues" evidence="1">
    <location>
        <begin position="334"/>
        <end position="352"/>
    </location>
</feature>
<gene>
    <name evidence="2" type="ORF">OCBIM_22017779mg</name>
</gene>
<name>A0A0L8FJ54_OCTBM</name>
<feature type="compositionally biased region" description="Polar residues" evidence="1">
    <location>
        <begin position="482"/>
        <end position="498"/>
    </location>
</feature>
<feature type="compositionally biased region" description="Polar residues" evidence="1">
    <location>
        <begin position="508"/>
        <end position="525"/>
    </location>
</feature>
<proteinExistence type="predicted"/>
<feature type="compositionally biased region" description="Polar residues" evidence="1">
    <location>
        <begin position="311"/>
        <end position="324"/>
    </location>
</feature>
<feature type="compositionally biased region" description="Low complexity" evidence="1">
    <location>
        <begin position="471"/>
        <end position="481"/>
    </location>
</feature>
<feature type="compositionally biased region" description="Polar residues" evidence="1">
    <location>
        <begin position="447"/>
        <end position="470"/>
    </location>
</feature>
<feature type="compositionally biased region" description="Polar residues" evidence="1">
    <location>
        <begin position="53"/>
        <end position="64"/>
    </location>
</feature>